<accession>A0A2I2Z0N5</accession>
<dbReference type="EMBL" id="CABD030056968">
    <property type="status" value="NOT_ANNOTATED_CDS"/>
    <property type="molecule type" value="Genomic_DNA"/>
</dbReference>
<dbReference type="GO" id="GO:0005576">
    <property type="term" value="C:extracellular region"/>
    <property type="evidence" value="ECO:0007669"/>
    <property type="project" value="UniProtKB-SubCell"/>
</dbReference>
<evidence type="ECO:0000313" key="11">
    <source>
        <dbReference type="Ensembl" id="ENSGGOP00000040813.1"/>
    </source>
</evidence>
<comment type="subcellular location">
    <subcellularLocation>
        <location evidence="1 9">Secreted</location>
    </subcellularLocation>
</comment>
<dbReference type="OrthoDB" id="9832741at2759"/>
<keyword evidence="12" id="KW-1185">Reference proteome</keyword>
<dbReference type="InParanoid" id="A0A2I2Z0N5"/>
<reference evidence="11" key="3">
    <citation type="submission" date="2025-08" db="UniProtKB">
        <authorList>
            <consortium name="Ensembl"/>
        </authorList>
    </citation>
    <scope>IDENTIFICATION</scope>
</reference>
<dbReference type="RefSeq" id="XP_004046710.1">
    <property type="nucleotide sequence ID" value="XM_004046662.5"/>
</dbReference>
<dbReference type="AlphaFoldDB" id="A0A2I2Z0N5"/>
<dbReference type="CTD" id="613211"/>
<evidence type="ECO:0000256" key="7">
    <source>
        <dbReference type="ARBA" id="ARBA00023022"/>
    </source>
</evidence>
<evidence type="ECO:0000256" key="8">
    <source>
        <dbReference type="ARBA" id="ARBA00023157"/>
    </source>
</evidence>
<comment type="similarity">
    <text evidence="2 9">Belongs to the beta-defensin family.</text>
</comment>
<evidence type="ECO:0000259" key="10">
    <source>
        <dbReference type="Pfam" id="PF13841"/>
    </source>
</evidence>
<dbReference type="GeneID" id="101154473"/>
<dbReference type="SMR" id="A0A2I2Z0N5"/>
<evidence type="ECO:0000256" key="6">
    <source>
        <dbReference type="ARBA" id="ARBA00022940"/>
    </source>
</evidence>
<dbReference type="STRING" id="9593.ENSGGOP00000040813"/>
<dbReference type="Ensembl" id="ENSGGOT00000058160.1">
    <property type="protein sequence ID" value="ENSGGOP00000040813.1"/>
    <property type="gene ID" value="ENSGGOG00000037413.1"/>
</dbReference>
<keyword evidence="4 9" id="KW-0929">Antimicrobial</keyword>
<evidence type="ECO:0000256" key="4">
    <source>
        <dbReference type="ARBA" id="ARBA00022529"/>
    </source>
</evidence>
<name>A0A2I2Z0N5_GORGO</name>
<dbReference type="GO" id="GO:0042742">
    <property type="term" value="P:defense response to bacterium"/>
    <property type="evidence" value="ECO:0007669"/>
    <property type="project" value="UniProtKB-UniRule"/>
</dbReference>
<organism evidence="11 12">
    <name type="scientific">Gorilla gorilla gorilla</name>
    <name type="common">Western lowland gorilla</name>
    <dbReference type="NCBI Taxonomy" id="9595"/>
    <lineage>
        <taxon>Eukaryota</taxon>
        <taxon>Metazoa</taxon>
        <taxon>Chordata</taxon>
        <taxon>Craniata</taxon>
        <taxon>Vertebrata</taxon>
        <taxon>Euteleostomi</taxon>
        <taxon>Mammalia</taxon>
        <taxon>Eutheria</taxon>
        <taxon>Euarchontoglires</taxon>
        <taxon>Primates</taxon>
        <taxon>Haplorrhini</taxon>
        <taxon>Catarrhini</taxon>
        <taxon>Hominidae</taxon>
        <taxon>Gorilla</taxon>
    </lineage>
</organism>
<evidence type="ECO:0000256" key="2">
    <source>
        <dbReference type="ARBA" id="ARBA00007371"/>
    </source>
</evidence>
<keyword evidence="7 9" id="KW-0044">Antibiotic</keyword>
<dbReference type="InterPro" id="IPR025933">
    <property type="entry name" value="Beta_defensin_dom"/>
</dbReference>
<reference evidence="11" key="4">
    <citation type="submission" date="2025-09" db="UniProtKB">
        <authorList>
            <consortium name="Ensembl"/>
        </authorList>
    </citation>
    <scope>IDENTIFICATION</scope>
</reference>
<evidence type="ECO:0000256" key="3">
    <source>
        <dbReference type="ARBA" id="ARBA00022525"/>
    </source>
</evidence>
<dbReference type="GeneTree" id="ENSGT00400000024366"/>
<keyword evidence="3 9" id="KW-0964">Secreted</keyword>
<keyword evidence="8" id="KW-1015">Disulfide bond</keyword>
<keyword evidence="6 9" id="KW-0211">Defensin</keyword>
<evidence type="ECO:0000313" key="12">
    <source>
        <dbReference type="Proteomes" id="UP000001519"/>
    </source>
</evidence>
<protein>
    <recommendedName>
        <fullName evidence="9">Beta-defensin</fullName>
    </recommendedName>
</protein>
<feature type="chain" id="PRO_5013987815" description="Beta-defensin" evidence="9">
    <location>
        <begin position="20"/>
        <end position="66"/>
    </location>
</feature>
<evidence type="ECO:0000256" key="1">
    <source>
        <dbReference type="ARBA" id="ARBA00004613"/>
    </source>
</evidence>
<gene>
    <name evidence="11" type="primary">DEFB134</name>
</gene>
<reference evidence="11 12" key="2">
    <citation type="journal article" date="2012" name="Nature">
        <title>Insights into hominid evolution from the gorilla genome sequence.</title>
        <authorList>
            <person name="Scally A."/>
            <person name="Dutheil J.Y."/>
            <person name="Hillier L.W."/>
            <person name="Jordan G.E."/>
            <person name="Goodhead I."/>
            <person name="Herrero J."/>
            <person name="Hobolth A."/>
            <person name="Lappalainen T."/>
            <person name="Mailund T."/>
            <person name="Marques-Bonet T."/>
            <person name="McCarthy S."/>
            <person name="Montgomery S.H."/>
            <person name="Schwalie P.C."/>
            <person name="Tang Y.A."/>
            <person name="Ward M.C."/>
            <person name="Xue Y."/>
            <person name="Yngvadottir B."/>
            <person name="Alkan C."/>
            <person name="Andersen L.N."/>
            <person name="Ayub Q."/>
            <person name="Ball E.V."/>
            <person name="Beal K."/>
            <person name="Bradley B.J."/>
            <person name="Chen Y."/>
            <person name="Clee C.M."/>
            <person name="Fitzgerald S."/>
            <person name="Graves T.A."/>
            <person name="Gu Y."/>
            <person name="Heath P."/>
            <person name="Heger A."/>
            <person name="Karakoc E."/>
            <person name="Kolb-Kokocinski A."/>
            <person name="Laird G.K."/>
            <person name="Lunter G."/>
            <person name="Meader S."/>
            <person name="Mort M."/>
            <person name="Mullikin J.C."/>
            <person name="Munch K."/>
            <person name="O'Connor T.D."/>
            <person name="Phillips A.D."/>
            <person name="Prado-Martinez J."/>
            <person name="Rogers A.S."/>
            <person name="Sajjadian S."/>
            <person name="Schmidt D."/>
            <person name="Shaw K."/>
            <person name="Simpson J.T."/>
            <person name="Stenson P.D."/>
            <person name="Turner D.J."/>
            <person name="Vigilant L."/>
            <person name="Vilella A.J."/>
            <person name="Whitener W."/>
            <person name="Zhu B."/>
            <person name="Cooper D.N."/>
            <person name="de Jong P."/>
            <person name="Dermitzakis E.T."/>
            <person name="Eichler E.E."/>
            <person name="Flicek P."/>
            <person name="Goldman N."/>
            <person name="Mundy N.I."/>
            <person name="Ning Z."/>
            <person name="Odom D.T."/>
            <person name="Ponting C.P."/>
            <person name="Quail M.A."/>
            <person name="Ryder O.A."/>
            <person name="Searle S.M."/>
            <person name="Warren W.C."/>
            <person name="Wilson R.K."/>
            <person name="Schierup M.H."/>
            <person name="Rogers J."/>
            <person name="Tyler-Smith C."/>
            <person name="Durbin R."/>
        </authorList>
    </citation>
    <scope>NUCLEOTIDE SEQUENCE [LARGE SCALE GENOMIC DNA]</scope>
</reference>
<dbReference type="GO" id="GO:0045087">
    <property type="term" value="P:innate immune response"/>
    <property type="evidence" value="ECO:0007669"/>
    <property type="project" value="InterPro"/>
</dbReference>
<feature type="domain" description="Beta-defensin" evidence="10">
    <location>
        <begin position="31"/>
        <end position="59"/>
    </location>
</feature>
<dbReference type="KEGG" id="ggo:101154473"/>
<dbReference type="Proteomes" id="UP000001519">
    <property type="component" value="Chromosome 8"/>
</dbReference>
<dbReference type="Pfam" id="PF13841">
    <property type="entry name" value="Defensin_beta_2"/>
    <property type="match status" value="1"/>
</dbReference>
<comment type="function">
    <text evidence="9">Has antibacterial activity.</text>
</comment>
<dbReference type="OMA" id="KCYGNGI"/>
<proteinExistence type="inferred from homology"/>
<sequence length="66" mass="7552">MKPLLVVFVFLFLWDPVLAGINSLSSEMHKKCYKNGICRLECYESEMLVAYCMFQLECCVKGNPAP</sequence>
<evidence type="ECO:0000256" key="9">
    <source>
        <dbReference type="RuleBase" id="RU231113"/>
    </source>
</evidence>
<reference evidence="12" key="1">
    <citation type="submission" date="2011-05" db="EMBL/GenBank/DDBJ databases">
        <title>Insights into the evolution of the great apes provided by the gorilla genome.</title>
        <authorList>
            <person name="Scally A."/>
        </authorList>
    </citation>
    <scope>NUCLEOTIDE SEQUENCE [LARGE SCALE GENOMIC DNA]</scope>
</reference>
<feature type="signal peptide" evidence="9">
    <location>
        <begin position="1"/>
        <end position="19"/>
    </location>
</feature>
<keyword evidence="5 9" id="KW-0732">Signal</keyword>
<evidence type="ECO:0000256" key="5">
    <source>
        <dbReference type="ARBA" id="ARBA00022729"/>
    </source>
</evidence>